<gene>
    <name evidence="1" type="ORF">NF867_04380</name>
</gene>
<evidence type="ECO:0000313" key="1">
    <source>
        <dbReference type="EMBL" id="MCO4292097.1"/>
    </source>
</evidence>
<dbReference type="EMBL" id="JAMWYS010000019">
    <property type="protein sequence ID" value="MCO4292097.1"/>
    <property type="molecule type" value="Genomic_DNA"/>
</dbReference>
<accession>A0A9X2EZU5</accession>
<comment type="caution">
    <text evidence="1">The sequence shown here is derived from an EMBL/GenBank/DDBJ whole genome shotgun (WGS) entry which is preliminary data.</text>
</comment>
<reference evidence="1" key="1">
    <citation type="submission" date="2022-06" db="EMBL/GenBank/DDBJ databases">
        <title>Solitalea sp. MAHUQ-68 isolated from rhizospheric soil.</title>
        <authorList>
            <person name="Huq M.A."/>
        </authorList>
    </citation>
    <scope>NUCLEOTIDE SEQUENCE</scope>
    <source>
        <strain evidence="1">MAHUQ-68</strain>
    </source>
</reference>
<organism evidence="1 2">
    <name type="scientific">Solitalea agri</name>
    <dbReference type="NCBI Taxonomy" id="2953739"/>
    <lineage>
        <taxon>Bacteria</taxon>
        <taxon>Pseudomonadati</taxon>
        <taxon>Bacteroidota</taxon>
        <taxon>Sphingobacteriia</taxon>
        <taxon>Sphingobacteriales</taxon>
        <taxon>Sphingobacteriaceae</taxon>
        <taxon>Solitalea</taxon>
    </lineage>
</organism>
<protein>
    <submittedName>
        <fullName evidence="1">Uncharacterized protein</fullName>
    </submittedName>
</protein>
<dbReference type="Proteomes" id="UP001155182">
    <property type="component" value="Unassembled WGS sequence"/>
</dbReference>
<name>A0A9X2EZU5_9SPHI</name>
<proteinExistence type="predicted"/>
<sequence length="146" mass="16421">MKLIKTYVVMIGLICIAYTANSQSMKPYVESSVWDVTMIRVKPGMGEDYLKSLNGGLRKLYDEAMKQGLLLSYKILSGDASGQGDWNMLILVEYKNMAALDGLSDKMDALELKTVGNEDVQKKIMVSRVDMRDIVGTKLLRELKFQ</sequence>
<dbReference type="RefSeq" id="WP_252586376.1">
    <property type="nucleotide sequence ID" value="NZ_JAMWYS010000019.1"/>
</dbReference>
<keyword evidence="2" id="KW-1185">Reference proteome</keyword>
<evidence type="ECO:0000313" key="2">
    <source>
        <dbReference type="Proteomes" id="UP001155182"/>
    </source>
</evidence>
<dbReference type="AlphaFoldDB" id="A0A9X2EZU5"/>